<name>A0A2U8E3X0_9BACT</name>
<dbReference type="KEGG" id="elut:CKA38_10360"/>
<gene>
    <name evidence="1" type="ORF">CKA38_10360</name>
</gene>
<evidence type="ECO:0000313" key="1">
    <source>
        <dbReference type="EMBL" id="AWI09593.1"/>
    </source>
</evidence>
<protein>
    <submittedName>
        <fullName evidence="1">Uncharacterized protein</fullName>
    </submittedName>
</protein>
<dbReference type="Gene3D" id="3.30.1120.10">
    <property type="match status" value="1"/>
</dbReference>
<organism evidence="1 2">
    <name type="scientific">Ereboglobus luteus</name>
    <dbReference type="NCBI Taxonomy" id="1796921"/>
    <lineage>
        <taxon>Bacteria</taxon>
        <taxon>Pseudomonadati</taxon>
        <taxon>Verrucomicrobiota</taxon>
        <taxon>Opitutia</taxon>
        <taxon>Opitutales</taxon>
        <taxon>Opitutaceae</taxon>
        <taxon>Ereboglobus</taxon>
    </lineage>
</organism>
<dbReference type="AlphaFoldDB" id="A0A2U8E3X0"/>
<dbReference type="InterPro" id="IPR017850">
    <property type="entry name" value="Alkaline_phosphatase_core_sf"/>
</dbReference>
<proteinExistence type="predicted"/>
<dbReference type="SUPFAM" id="SSF53649">
    <property type="entry name" value="Alkaline phosphatase-like"/>
    <property type="match status" value="1"/>
</dbReference>
<dbReference type="EMBL" id="CP023004">
    <property type="protein sequence ID" value="AWI09593.1"/>
    <property type="molecule type" value="Genomic_DNA"/>
</dbReference>
<evidence type="ECO:0000313" key="2">
    <source>
        <dbReference type="Proteomes" id="UP000244896"/>
    </source>
</evidence>
<accession>A0A2U8E3X0</accession>
<dbReference type="RefSeq" id="WP_108825406.1">
    <property type="nucleotide sequence ID" value="NZ_CP023004.1"/>
</dbReference>
<sequence>MLRRNLNKKQPGDWEVYNLANDIGEKENLASTRADLVKKAVEIFKKEKRPNAIFPVNIPGV</sequence>
<keyword evidence="2" id="KW-1185">Reference proteome</keyword>
<dbReference type="Proteomes" id="UP000244896">
    <property type="component" value="Chromosome"/>
</dbReference>
<reference evidence="1 2" key="1">
    <citation type="journal article" date="2018" name="Syst. Appl. Microbiol.">
        <title>Ereboglobus luteus gen. nov. sp. nov. from cockroach guts, and new insights into the oxygen relationship of the genera Opitutus and Didymococcus (Verrucomicrobia: Opitutaceae).</title>
        <authorList>
            <person name="Tegtmeier D."/>
            <person name="Belitz A."/>
            <person name="Radek R."/>
            <person name="Heimerl T."/>
            <person name="Brune A."/>
        </authorList>
    </citation>
    <scope>NUCLEOTIDE SEQUENCE [LARGE SCALE GENOMIC DNA]</scope>
    <source>
        <strain evidence="1 2">Ho45</strain>
    </source>
</reference>